<dbReference type="InterPro" id="IPR046372">
    <property type="entry name" value="PARG_cat_C"/>
</dbReference>
<dbReference type="EMBL" id="JARK01001486">
    <property type="protein sequence ID" value="EYB96497.1"/>
    <property type="molecule type" value="Genomic_DNA"/>
</dbReference>
<dbReference type="InterPro" id="IPR007724">
    <property type="entry name" value="Poly_GlycHdrlase"/>
</dbReference>
<dbReference type="Pfam" id="PF05028">
    <property type="entry name" value="PARG_cat_C"/>
    <property type="match status" value="1"/>
</dbReference>
<comment type="caution">
    <text evidence="7">The sequence shown here is derived from an EMBL/GenBank/DDBJ whole genome shotgun (WGS) entry which is preliminary data.</text>
</comment>
<dbReference type="GO" id="GO:0009225">
    <property type="term" value="P:nucleotide-sugar metabolic process"/>
    <property type="evidence" value="ECO:0007669"/>
    <property type="project" value="TreeGrafter"/>
</dbReference>
<dbReference type="Proteomes" id="UP000024635">
    <property type="component" value="Unassembled WGS sequence"/>
</dbReference>
<feature type="domain" description="PARG helical" evidence="6">
    <location>
        <begin position="137"/>
        <end position="236"/>
    </location>
</feature>
<evidence type="ECO:0000256" key="1">
    <source>
        <dbReference type="ARBA" id="ARBA00009545"/>
    </source>
</evidence>
<feature type="active site" evidence="4">
    <location>
        <position position="275"/>
    </location>
</feature>
<feature type="domain" description="PARG catalytic Macro" evidence="5">
    <location>
        <begin position="244"/>
        <end position="447"/>
    </location>
</feature>
<evidence type="ECO:0000256" key="4">
    <source>
        <dbReference type="PIRSR" id="PIRSR607724-1"/>
    </source>
</evidence>
<evidence type="ECO:0000313" key="8">
    <source>
        <dbReference type="Proteomes" id="UP000024635"/>
    </source>
</evidence>
<dbReference type="STRING" id="53326.A0A016T1E4"/>
<organism evidence="7 8">
    <name type="scientific">Ancylostoma ceylanicum</name>
    <dbReference type="NCBI Taxonomy" id="53326"/>
    <lineage>
        <taxon>Eukaryota</taxon>
        <taxon>Metazoa</taxon>
        <taxon>Ecdysozoa</taxon>
        <taxon>Nematoda</taxon>
        <taxon>Chromadorea</taxon>
        <taxon>Rhabditida</taxon>
        <taxon>Rhabditina</taxon>
        <taxon>Rhabditomorpha</taxon>
        <taxon>Strongyloidea</taxon>
        <taxon>Ancylostomatidae</taxon>
        <taxon>Ancylostomatinae</taxon>
        <taxon>Ancylostoma</taxon>
    </lineage>
</organism>
<dbReference type="PANTHER" id="PTHR12837">
    <property type="entry name" value="POLY ADP-RIBOSE GLYCOHYDROLASE"/>
    <property type="match status" value="1"/>
</dbReference>
<keyword evidence="3" id="KW-0378">Hydrolase</keyword>
<comment type="similarity">
    <text evidence="1">Belongs to the poly(ADP-ribose) glycohydrolase family.</text>
</comment>
<name>A0A016T1E4_9BILA</name>
<evidence type="ECO:0000256" key="2">
    <source>
        <dbReference type="ARBA" id="ARBA00012255"/>
    </source>
</evidence>
<dbReference type="GO" id="GO:0005975">
    <property type="term" value="P:carbohydrate metabolic process"/>
    <property type="evidence" value="ECO:0007669"/>
    <property type="project" value="InterPro"/>
</dbReference>
<dbReference type="EC" id="3.2.1.143" evidence="2"/>
<evidence type="ECO:0000259" key="5">
    <source>
        <dbReference type="Pfam" id="PF05028"/>
    </source>
</evidence>
<dbReference type="Pfam" id="PF20811">
    <property type="entry name" value="PARG_cat_N"/>
    <property type="match status" value="1"/>
</dbReference>
<keyword evidence="8" id="KW-1185">Reference proteome</keyword>
<evidence type="ECO:0000256" key="3">
    <source>
        <dbReference type="ARBA" id="ARBA00022801"/>
    </source>
</evidence>
<dbReference type="InterPro" id="IPR048362">
    <property type="entry name" value="PARG_helical"/>
</dbReference>
<dbReference type="PANTHER" id="PTHR12837:SF15">
    <property type="entry name" value="POLY(ADP-RIBOSE) GLYCOHYDROLASE"/>
    <property type="match status" value="1"/>
</dbReference>
<evidence type="ECO:0000313" key="7">
    <source>
        <dbReference type="EMBL" id="EYB96497.1"/>
    </source>
</evidence>
<dbReference type="GO" id="GO:0005634">
    <property type="term" value="C:nucleus"/>
    <property type="evidence" value="ECO:0007669"/>
    <property type="project" value="TreeGrafter"/>
</dbReference>
<sequence length="500" mass="55819">MPLSDSMVLEDILKTAASTYETEPNLRKLGKNDFCGFDIDGVEPSPKKAVDKELNYNTPGFVRFPWSTANISNGSQRYVIIQEALRNLANQGANSIEDIIDTIKKCAPWIKQPTSFEGLRNFVGTLSESGRRDALKTMTGIARLAANAGAAITKTVPLLLANRAGSVTLSQEQCASLLAHAFFCTFEKARKNFNKFTFESIFDGSNRHSYVKLQFFLNYFSLLLKQMPDGCVSFRRTVLTQDKIPDWEQDKTRVPLVAATSGGAIEDADGCLQVDFADPYIGGLILTIGAVQEEIRFLICPEMIVSSLLCERMGPLEAVHIIGAQRYSSYSGYGRTLKWLPFEYGYGTEPRDEFRRVISHLVAMDATRFKPRGTPAQYTRASIDRELNKAYAAFATGIKELRPIATGNWGCGIFGGDKELKGLIQIIAAAKAGRQMIYYTFGDKKLEISLNKQYEQLVQQETTVGTIYKALLSYWKDRERKPQLSVFQHVAAFVNSNARR</sequence>
<dbReference type="GO" id="GO:0004649">
    <property type="term" value="F:poly(ADP-ribose) glycohydrolase activity"/>
    <property type="evidence" value="ECO:0007669"/>
    <property type="project" value="UniProtKB-EC"/>
</dbReference>
<dbReference type="OrthoDB" id="1937899at2759"/>
<protein>
    <recommendedName>
        <fullName evidence="2">poly(ADP-ribose) glycohydrolase</fullName>
        <ecNumber evidence="2">3.2.1.143</ecNumber>
    </recommendedName>
</protein>
<evidence type="ECO:0000259" key="6">
    <source>
        <dbReference type="Pfam" id="PF20811"/>
    </source>
</evidence>
<accession>A0A016T1E4</accession>
<dbReference type="GO" id="GO:1990966">
    <property type="term" value="P:ATP generation from poly-ADP-D-ribose"/>
    <property type="evidence" value="ECO:0007669"/>
    <property type="project" value="TreeGrafter"/>
</dbReference>
<gene>
    <name evidence="7" type="primary">Acey_s0150.g2784</name>
    <name evidence="7" type="ORF">Y032_0150g2784</name>
</gene>
<reference evidence="8" key="1">
    <citation type="journal article" date="2015" name="Nat. Genet.">
        <title>The genome and transcriptome of the zoonotic hookworm Ancylostoma ceylanicum identify infection-specific gene families.</title>
        <authorList>
            <person name="Schwarz E.M."/>
            <person name="Hu Y."/>
            <person name="Antoshechkin I."/>
            <person name="Miller M.M."/>
            <person name="Sternberg P.W."/>
            <person name="Aroian R.V."/>
        </authorList>
    </citation>
    <scope>NUCLEOTIDE SEQUENCE</scope>
    <source>
        <strain evidence="8">HY135</strain>
    </source>
</reference>
<feature type="active site" evidence="4">
    <location>
        <position position="294"/>
    </location>
</feature>
<dbReference type="GO" id="GO:0006282">
    <property type="term" value="P:regulation of DNA repair"/>
    <property type="evidence" value="ECO:0007669"/>
    <property type="project" value="InterPro"/>
</dbReference>
<dbReference type="GO" id="GO:0005737">
    <property type="term" value="C:cytoplasm"/>
    <property type="evidence" value="ECO:0007669"/>
    <property type="project" value="TreeGrafter"/>
</dbReference>
<feature type="active site" evidence="4">
    <location>
        <position position="293"/>
    </location>
</feature>
<proteinExistence type="inferred from homology"/>
<dbReference type="AlphaFoldDB" id="A0A016T1E4"/>